<dbReference type="AlphaFoldDB" id="A0A2N5XUD6"/>
<dbReference type="Gene3D" id="6.10.340.10">
    <property type="match status" value="1"/>
</dbReference>
<gene>
    <name evidence="15" type="ORF">C0081_05600</name>
</gene>
<dbReference type="EC" id="2.7.13.3" evidence="3"/>
<comment type="subcellular location">
    <subcellularLocation>
        <location evidence="2">Membrane</location>
    </subcellularLocation>
</comment>
<evidence type="ECO:0000259" key="14">
    <source>
        <dbReference type="PROSITE" id="PS50885"/>
    </source>
</evidence>
<dbReference type="Gene3D" id="3.30.565.10">
    <property type="entry name" value="Histidine kinase-like ATPase, C-terminal domain"/>
    <property type="match status" value="1"/>
</dbReference>
<feature type="transmembrane region" description="Helical" evidence="12">
    <location>
        <begin position="27"/>
        <end position="46"/>
    </location>
</feature>
<evidence type="ECO:0000256" key="11">
    <source>
        <dbReference type="SAM" id="MobiDB-lite"/>
    </source>
</evidence>
<dbReference type="CDD" id="cd00082">
    <property type="entry name" value="HisKA"/>
    <property type="match status" value="1"/>
</dbReference>
<evidence type="ECO:0000313" key="15">
    <source>
        <dbReference type="EMBL" id="PLW78123.1"/>
    </source>
</evidence>
<dbReference type="PRINTS" id="PR00344">
    <property type="entry name" value="BCTRLSENSOR"/>
</dbReference>
<feature type="region of interest" description="Disordered" evidence="11">
    <location>
        <begin position="106"/>
        <end position="143"/>
    </location>
</feature>
<name>A0A2N5XUD6_9HYPH</name>
<dbReference type="GO" id="GO:0000155">
    <property type="term" value="F:phosphorelay sensor kinase activity"/>
    <property type="evidence" value="ECO:0007669"/>
    <property type="project" value="InterPro"/>
</dbReference>
<dbReference type="InterPro" id="IPR003594">
    <property type="entry name" value="HATPase_dom"/>
</dbReference>
<evidence type="ECO:0000256" key="3">
    <source>
        <dbReference type="ARBA" id="ARBA00012438"/>
    </source>
</evidence>
<dbReference type="Proteomes" id="UP000234881">
    <property type="component" value="Unassembled WGS sequence"/>
</dbReference>
<dbReference type="PANTHER" id="PTHR45436:SF5">
    <property type="entry name" value="SENSOR HISTIDINE KINASE TRCS"/>
    <property type="match status" value="1"/>
</dbReference>
<dbReference type="CDD" id="cd06225">
    <property type="entry name" value="HAMP"/>
    <property type="match status" value="1"/>
</dbReference>
<evidence type="ECO:0000256" key="7">
    <source>
        <dbReference type="ARBA" id="ARBA00022777"/>
    </source>
</evidence>
<accession>A0A2N5XUD6</accession>
<dbReference type="InterPro" id="IPR005467">
    <property type="entry name" value="His_kinase_dom"/>
</dbReference>
<keyword evidence="5" id="KW-0808">Transferase</keyword>
<dbReference type="FunFam" id="3.30.565.10:FF:000006">
    <property type="entry name" value="Sensor histidine kinase WalK"/>
    <property type="match status" value="1"/>
</dbReference>
<dbReference type="InterPro" id="IPR004358">
    <property type="entry name" value="Sig_transdc_His_kin-like_C"/>
</dbReference>
<dbReference type="PROSITE" id="PS50885">
    <property type="entry name" value="HAMP"/>
    <property type="match status" value="1"/>
</dbReference>
<sequence>MVVHDPFTFDWHGLIMIWKKHSLATKLFAAFLVTSILIILVIAGLIGQKMRSGFSDYLLQVELQGMDELVDQIAKAHSDPVVWERLNSAANVWDDLVRSGMKARGAQQNPPILSLSRPPRPGIGQMPPRFEAPDRMSPPRPPAQPDPLHLGMRLSLLTPDGAYLAGARLGGRAYASRPVYAETKDGVEGKVIGWLALSSPQDGRAARDDQFLLDQFRTLLWVSLLAVGISALAAFLLARNVVTPIRALVRGTRDLAAGNYSARMKGEGPDEIGSLVRDFNSMAESLQTAEKAERQWMSDASHELKTPLAILKGRIEGLQDGIYQADAGLLSEMHQTVDRLNRLVNDLNMLTHAREGRILCDLSEENLSALVCDAVQHIGGRYAEKGLTVELDLPDGLLVYCDRNRIRQMLDNLLENARRYTDAPGKVRVFSHSVDKSADQITLVIEDSSPRPDEQDIGHLFERFYRTDPSRARQSGGSGLGLAICRAIVEAHGGSIQARPSSLGGLAVEIHLPIGMDLG</sequence>
<dbReference type="Pfam" id="PF00672">
    <property type="entry name" value="HAMP"/>
    <property type="match status" value="1"/>
</dbReference>
<evidence type="ECO:0000256" key="6">
    <source>
        <dbReference type="ARBA" id="ARBA00022692"/>
    </source>
</evidence>
<evidence type="ECO:0000313" key="16">
    <source>
        <dbReference type="Proteomes" id="UP000234881"/>
    </source>
</evidence>
<dbReference type="InterPro" id="IPR050428">
    <property type="entry name" value="TCS_sensor_his_kinase"/>
</dbReference>
<evidence type="ECO:0000256" key="5">
    <source>
        <dbReference type="ARBA" id="ARBA00022679"/>
    </source>
</evidence>
<dbReference type="Pfam" id="PF02518">
    <property type="entry name" value="HATPase_c"/>
    <property type="match status" value="1"/>
</dbReference>
<dbReference type="InterPro" id="IPR003661">
    <property type="entry name" value="HisK_dim/P_dom"/>
</dbReference>
<evidence type="ECO:0000256" key="9">
    <source>
        <dbReference type="ARBA" id="ARBA00023012"/>
    </source>
</evidence>
<keyword evidence="7" id="KW-0418">Kinase</keyword>
<organism evidence="15 16">
    <name type="scientific">Cohaesibacter celericrescens</name>
    <dbReference type="NCBI Taxonomy" id="2067669"/>
    <lineage>
        <taxon>Bacteria</taxon>
        <taxon>Pseudomonadati</taxon>
        <taxon>Pseudomonadota</taxon>
        <taxon>Alphaproteobacteria</taxon>
        <taxon>Hyphomicrobiales</taxon>
        <taxon>Cohaesibacteraceae</taxon>
    </lineage>
</organism>
<comment type="caution">
    <text evidence="15">The sequence shown here is derived from an EMBL/GenBank/DDBJ whole genome shotgun (WGS) entry which is preliminary data.</text>
</comment>
<comment type="catalytic activity">
    <reaction evidence="1">
        <text>ATP + protein L-histidine = ADP + protein N-phospho-L-histidine.</text>
        <dbReference type="EC" id="2.7.13.3"/>
    </reaction>
</comment>
<evidence type="ECO:0000259" key="13">
    <source>
        <dbReference type="PROSITE" id="PS50109"/>
    </source>
</evidence>
<evidence type="ECO:0000256" key="1">
    <source>
        <dbReference type="ARBA" id="ARBA00000085"/>
    </source>
</evidence>
<evidence type="ECO:0000256" key="12">
    <source>
        <dbReference type="SAM" id="Phobius"/>
    </source>
</evidence>
<keyword evidence="16" id="KW-1185">Reference proteome</keyword>
<evidence type="ECO:0000256" key="10">
    <source>
        <dbReference type="ARBA" id="ARBA00023136"/>
    </source>
</evidence>
<dbReference type="GO" id="GO:0016020">
    <property type="term" value="C:membrane"/>
    <property type="evidence" value="ECO:0007669"/>
    <property type="project" value="UniProtKB-SubCell"/>
</dbReference>
<dbReference type="SMART" id="SM00304">
    <property type="entry name" value="HAMP"/>
    <property type="match status" value="1"/>
</dbReference>
<dbReference type="Pfam" id="PF00512">
    <property type="entry name" value="HisKA"/>
    <property type="match status" value="1"/>
</dbReference>
<keyword evidence="4" id="KW-0597">Phosphoprotein</keyword>
<dbReference type="PANTHER" id="PTHR45436">
    <property type="entry name" value="SENSOR HISTIDINE KINASE YKOH"/>
    <property type="match status" value="1"/>
</dbReference>
<dbReference type="InterPro" id="IPR036097">
    <property type="entry name" value="HisK_dim/P_sf"/>
</dbReference>
<keyword evidence="8 12" id="KW-1133">Transmembrane helix</keyword>
<feature type="domain" description="Histidine kinase" evidence="13">
    <location>
        <begin position="299"/>
        <end position="516"/>
    </location>
</feature>
<dbReference type="InterPro" id="IPR003660">
    <property type="entry name" value="HAMP_dom"/>
</dbReference>
<dbReference type="EMBL" id="PKUQ01000010">
    <property type="protein sequence ID" value="PLW78123.1"/>
    <property type="molecule type" value="Genomic_DNA"/>
</dbReference>
<evidence type="ECO:0000256" key="8">
    <source>
        <dbReference type="ARBA" id="ARBA00022989"/>
    </source>
</evidence>
<dbReference type="SUPFAM" id="SSF158472">
    <property type="entry name" value="HAMP domain-like"/>
    <property type="match status" value="1"/>
</dbReference>
<dbReference type="PROSITE" id="PS50109">
    <property type="entry name" value="HIS_KIN"/>
    <property type="match status" value="1"/>
</dbReference>
<keyword evidence="6 12" id="KW-0812">Transmembrane</keyword>
<protein>
    <recommendedName>
        <fullName evidence="3">histidine kinase</fullName>
        <ecNumber evidence="3">2.7.13.3</ecNumber>
    </recommendedName>
</protein>
<feature type="transmembrane region" description="Helical" evidence="12">
    <location>
        <begin position="219"/>
        <end position="238"/>
    </location>
</feature>
<proteinExistence type="predicted"/>
<keyword evidence="10 12" id="KW-0472">Membrane</keyword>
<dbReference type="SMART" id="SM00388">
    <property type="entry name" value="HisKA"/>
    <property type="match status" value="1"/>
</dbReference>
<dbReference type="SUPFAM" id="SSF55874">
    <property type="entry name" value="ATPase domain of HSP90 chaperone/DNA topoisomerase II/histidine kinase"/>
    <property type="match status" value="1"/>
</dbReference>
<reference evidence="15 16" key="1">
    <citation type="submission" date="2018-01" db="EMBL/GenBank/DDBJ databases">
        <title>The draft genome sequence of Cohaesibacter sp. H1304.</title>
        <authorList>
            <person name="Wang N.-N."/>
            <person name="Du Z.-J."/>
        </authorList>
    </citation>
    <scope>NUCLEOTIDE SEQUENCE [LARGE SCALE GENOMIC DNA]</scope>
    <source>
        <strain evidence="15 16">H1304</strain>
    </source>
</reference>
<dbReference type="InterPro" id="IPR036890">
    <property type="entry name" value="HATPase_C_sf"/>
</dbReference>
<evidence type="ECO:0000256" key="2">
    <source>
        <dbReference type="ARBA" id="ARBA00004370"/>
    </source>
</evidence>
<dbReference type="SUPFAM" id="SSF47384">
    <property type="entry name" value="Homodimeric domain of signal transducing histidine kinase"/>
    <property type="match status" value="1"/>
</dbReference>
<feature type="domain" description="HAMP" evidence="14">
    <location>
        <begin position="239"/>
        <end position="291"/>
    </location>
</feature>
<keyword evidence="9" id="KW-0902">Two-component regulatory system</keyword>
<dbReference type="SMART" id="SM00387">
    <property type="entry name" value="HATPase_c"/>
    <property type="match status" value="1"/>
</dbReference>
<dbReference type="Gene3D" id="1.10.287.130">
    <property type="match status" value="1"/>
</dbReference>
<evidence type="ECO:0000256" key="4">
    <source>
        <dbReference type="ARBA" id="ARBA00022553"/>
    </source>
</evidence>